<reference evidence="3 4" key="1">
    <citation type="submission" date="2020-03" db="EMBL/GenBank/DDBJ databases">
        <title>WGS of actinomycetes isolated from Thailand.</title>
        <authorList>
            <person name="Thawai C."/>
        </authorList>
    </citation>
    <scope>NUCLEOTIDE SEQUENCE [LARGE SCALE GENOMIC DNA]</scope>
    <source>
        <strain evidence="3 4">PRB2-1</strain>
    </source>
</reference>
<sequence>MAESGGRPEGGGGSRRSTGGGGPRRPELARFLRAMRGRLGPADVGLPDEGRRRTPGLRRQEVAQLAAVSIDWYIRLEQGRVGVPGTAVLDAVADALRLSPAERRHLYLVARGEAPPVAYAPAPVTASLRMLLDGMPLWPAYVLDFRMDVLARNSAALALFGDDFGTGDAVNTAWLIFAPDSPLRAAQLDWARVARETVGNLRANHARHPGDPRLTALVAELHALSPEFAAWWDDHTVRTRAHGTKRLRHPTAGELTVGYDVLATCDGSEQYLVAVTPADAAAERALRRLPAERGGLSGAGNVHAIGA</sequence>
<dbReference type="CDD" id="cd00093">
    <property type="entry name" value="HTH_XRE"/>
    <property type="match status" value="1"/>
</dbReference>
<dbReference type="Gene3D" id="3.30.450.180">
    <property type="match status" value="1"/>
</dbReference>
<gene>
    <name evidence="3" type="ORF">HCN08_24705</name>
</gene>
<organism evidence="3 4">
    <name type="scientific">Actinacidiphila epipremni</name>
    <dbReference type="NCBI Taxonomy" id="2053013"/>
    <lineage>
        <taxon>Bacteria</taxon>
        <taxon>Bacillati</taxon>
        <taxon>Actinomycetota</taxon>
        <taxon>Actinomycetes</taxon>
        <taxon>Kitasatosporales</taxon>
        <taxon>Streptomycetaceae</taxon>
        <taxon>Actinacidiphila</taxon>
    </lineage>
</organism>
<evidence type="ECO:0000313" key="4">
    <source>
        <dbReference type="Proteomes" id="UP000734511"/>
    </source>
</evidence>
<dbReference type="InterPro" id="IPR041413">
    <property type="entry name" value="MLTR_LBD"/>
</dbReference>
<feature type="region of interest" description="Disordered" evidence="1">
    <location>
        <begin position="1"/>
        <end position="28"/>
    </location>
</feature>
<dbReference type="EMBL" id="JAATEJ010000022">
    <property type="protein sequence ID" value="NJP46581.1"/>
    <property type="molecule type" value="Genomic_DNA"/>
</dbReference>
<name>A0ABX0ZTK9_9ACTN</name>
<dbReference type="PANTHER" id="PTHR35010">
    <property type="entry name" value="BLL4672 PROTEIN-RELATED"/>
    <property type="match status" value="1"/>
</dbReference>
<proteinExistence type="predicted"/>
<protein>
    <submittedName>
        <fullName evidence="3">Helix-turn-helix domain-containing protein</fullName>
    </submittedName>
</protein>
<dbReference type="Pfam" id="PF13560">
    <property type="entry name" value="HTH_31"/>
    <property type="match status" value="1"/>
</dbReference>
<dbReference type="InterPro" id="IPR001387">
    <property type="entry name" value="Cro/C1-type_HTH"/>
</dbReference>
<feature type="compositionally biased region" description="Gly residues" evidence="1">
    <location>
        <begin position="7"/>
        <end position="23"/>
    </location>
</feature>
<feature type="domain" description="HTH cro/C1-type" evidence="2">
    <location>
        <begin position="31"/>
        <end position="103"/>
    </location>
</feature>
<evidence type="ECO:0000259" key="2">
    <source>
        <dbReference type="SMART" id="SM00530"/>
    </source>
</evidence>
<dbReference type="SMART" id="SM00530">
    <property type="entry name" value="HTH_XRE"/>
    <property type="match status" value="1"/>
</dbReference>
<dbReference type="Pfam" id="PF17765">
    <property type="entry name" value="MLTR_LBD"/>
    <property type="match status" value="1"/>
</dbReference>
<comment type="caution">
    <text evidence="3">The sequence shown here is derived from an EMBL/GenBank/DDBJ whole genome shotgun (WGS) entry which is preliminary data.</text>
</comment>
<dbReference type="Gene3D" id="1.10.260.40">
    <property type="entry name" value="lambda repressor-like DNA-binding domains"/>
    <property type="match status" value="1"/>
</dbReference>
<dbReference type="RefSeq" id="WP_167985427.1">
    <property type="nucleotide sequence ID" value="NZ_JAATEJ010000022.1"/>
</dbReference>
<dbReference type="Proteomes" id="UP000734511">
    <property type="component" value="Unassembled WGS sequence"/>
</dbReference>
<dbReference type="InterPro" id="IPR010982">
    <property type="entry name" value="Lambda_DNA-bd_dom_sf"/>
</dbReference>
<keyword evidence="4" id="KW-1185">Reference proteome</keyword>
<dbReference type="SUPFAM" id="SSF47413">
    <property type="entry name" value="lambda repressor-like DNA-binding domains"/>
    <property type="match status" value="1"/>
</dbReference>
<evidence type="ECO:0000256" key="1">
    <source>
        <dbReference type="SAM" id="MobiDB-lite"/>
    </source>
</evidence>
<accession>A0ABX0ZTK9</accession>
<evidence type="ECO:0000313" key="3">
    <source>
        <dbReference type="EMBL" id="NJP46581.1"/>
    </source>
</evidence>